<evidence type="ECO:0000313" key="1">
    <source>
        <dbReference type="EMBL" id="KKN80239.1"/>
    </source>
</evidence>
<organism evidence="1">
    <name type="scientific">marine sediment metagenome</name>
    <dbReference type="NCBI Taxonomy" id="412755"/>
    <lineage>
        <taxon>unclassified sequences</taxon>
        <taxon>metagenomes</taxon>
        <taxon>ecological metagenomes</taxon>
    </lineage>
</organism>
<dbReference type="AlphaFoldDB" id="A0A0F9TLU7"/>
<name>A0A0F9TLU7_9ZZZZ</name>
<accession>A0A0F9TLU7</accession>
<comment type="caution">
    <text evidence="1">The sequence shown here is derived from an EMBL/GenBank/DDBJ whole genome shotgun (WGS) entry which is preliminary data.</text>
</comment>
<reference evidence="1" key="1">
    <citation type="journal article" date="2015" name="Nature">
        <title>Complex archaea that bridge the gap between prokaryotes and eukaryotes.</title>
        <authorList>
            <person name="Spang A."/>
            <person name="Saw J.H."/>
            <person name="Jorgensen S.L."/>
            <person name="Zaremba-Niedzwiedzka K."/>
            <person name="Martijn J."/>
            <person name="Lind A.E."/>
            <person name="van Eijk R."/>
            <person name="Schleper C."/>
            <person name="Guy L."/>
            <person name="Ettema T.J."/>
        </authorList>
    </citation>
    <scope>NUCLEOTIDE SEQUENCE</scope>
</reference>
<sequence length="93" mass="10469">MAVMERLVRGPDRDQPVPEGSVIFCPGCGSGLFAVTQPLHFQLIRLCVSCFEPLTEHELNDRDIPLICPECSRLIIGPLGRFWYRPPRIFSSA</sequence>
<protein>
    <submittedName>
        <fullName evidence="1">Uncharacterized protein</fullName>
    </submittedName>
</protein>
<proteinExistence type="predicted"/>
<gene>
    <name evidence="1" type="ORF">LCGC14_0332080</name>
</gene>
<dbReference type="EMBL" id="LAZR01000234">
    <property type="protein sequence ID" value="KKN80239.1"/>
    <property type="molecule type" value="Genomic_DNA"/>
</dbReference>